<dbReference type="AlphaFoldDB" id="G0QIY2"/>
<dbReference type="PANTHER" id="PTHR45689">
    <property type="entry name" value="I[[H]] CHANNEL, ISOFORM E"/>
    <property type="match status" value="1"/>
</dbReference>
<keyword evidence="1" id="KW-0472">Membrane</keyword>
<protein>
    <recommendedName>
        <fullName evidence="2">Cyclic nucleotide-binding domain-containing protein</fullName>
    </recommendedName>
</protein>
<accession>G0QIY2</accession>
<dbReference type="SUPFAM" id="SSF51206">
    <property type="entry name" value="cAMP-binding domain-like"/>
    <property type="match status" value="1"/>
</dbReference>
<gene>
    <name evidence="3" type="ORF">IMG5_000950</name>
</gene>
<dbReference type="GO" id="GO:0003254">
    <property type="term" value="P:regulation of membrane depolarization"/>
    <property type="evidence" value="ECO:0007669"/>
    <property type="project" value="TreeGrafter"/>
</dbReference>
<dbReference type="GO" id="GO:0005249">
    <property type="term" value="F:voltage-gated potassium channel activity"/>
    <property type="evidence" value="ECO:0007669"/>
    <property type="project" value="TreeGrafter"/>
</dbReference>
<feature type="transmembrane region" description="Helical" evidence="1">
    <location>
        <begin position="12"/>
        <end position="30"/>
    </location>
</feature>
<feature type="transmembrane region" description="Helical" evidence="1">
    <location>
        <begin position="156"/>
        <end position="174"/>
    </location>
</feature>
<sequence>MPVILPTSIINILSNLFCILINISLFYLYTFKIFYSFQENEISISLQIIGIIVNFQEILLRFFVGYYDKGEIIQDKQLILLNTLNFNFFYDLFYLATLILSQIIMYNQKNSSNLVVYFLNLIYFLKAISVNKILNKVDQLLYITAKADYIYQLLKLIFKLIIICHIVAVAWHLLAQIETNYFEKNNTWLHDLNLVDSQWYSRYIESFYWSTTTIIILAGPKGSNNIEIIFQSVIMFATMGTFAYTMNCIGVILDEQNRKQKEYKRDLEIINIYMRKNNLKKSLQQKVSNFLEYLYQEKGDIQVNKNSIEVLNKLPQNLKDDINVEINSKIIQKFKLISTNFSQKIIQEVIPFIQEECFLPNEIIYKHYQYDNLAIYWISKGKVQIEHQQENAKIVLVKVLEKGDCFSEYQFFTGKQHEYQTRSADFTTIYKIQRDKFIQTIQKYADDYEYFNMIKDQLIFRNGSIYTNIQCLICKSRYHRENECEQIHINKNKQLTILKHLRNQIQISRKPFFRKCFYFIKTIQLIKSCELCVNQIKNNQELFNLIKYIDINNNSMDLDQSLSDNYIQDKVIKNRDNSNSSLSSTSIENNVNDICKQTLKNFKNSIIINSEQINSNDNFKHSQGNKNQLEIKKELQNINLLTCIIFINIQIKRQTDQQLKKQAQIQIRIQKKQIFKNQSIQKKKKKFLQKKNLKQENPQKKYNYLFKIKQTKKNTQVIITQQKKKLVI</sequence>
<dbReference type="SUPFAM" id="SSF81324">
    <property type="entry name" value="Voltage-gated potassium channels"/>
    <property type="match status" value="1"/>
</dbReference>
<dbReference type="PROSITE" id="PS50042">
    <property type="entry name" value="CNMP_BINDING_3"/>
    <property type="match status" value="1"/>
</dbReference>
<dbReference type="InterPro" id="IPR018490">
    <property type="entry name" value="cNMP-bd_dom_sf"/>
</dbReference>
<dbReference type="Gene3D" id="1.10.287.630">
    <property type="entry name" value="Helix hairpin bin"/>
    <property type="match status" value="1"/>
</dbReference>
<evidence type="ECO:0000256" key="1">
    <source>
        <dbReference type="SAM" id="Phobius"/>
    </source>
</evidence>
<dbReference type="GO" id="GO:0035725">
    <property type="term" value="P:sodium ion transmembrane transport"/>
    <property type="evidence" value="ECO:0007669"/>
    <property type="project" value="TreeGrafter"/>
</dbReference>
<dbReference type="RefSeq" id="XP_004040171.1">
    <property type="nucleotide sequence ID" value="XM_004040123.1"/>
</dbReference>
<dbReference type="InterPro" id="IPR014710">
    <property type="entry name" value="RmlC-like_jellyroll"/>
</dbReference>
<name>G0QIY2_ICHMU</name>
<dbReference type="STRING" id="857967.G0QIY2"/>
<dbReference type="GeneID" id="14911046"/>
<dbReference type="Gene3D" id="1.10.287.70">
    <property type="match status" value="1"/>
</dbReference>
<dbReference type="InterPro" id="IPR051413">
    <property type="entry name" value="K/Na_HCN_channel"/>
</dbReference>
<feature type="transmembrane region" description="Helical" evidence="1">
    <location>
        <begin position="42"/>
        <end position="67"/>
    </location>
</feature>
<feature type="domain" description="Cyclic nucleotide-binding" evidence="2">
    <location>
        <begin position="375"/>
        <end position="441"/>
    </location>
</feature>
<dbReference type="GO" id="GO:0098855">
    <property type="term" value="C:HCN channel complex"/>
    <property type="evidence" value="ECO:0007669"/>
    <property type="project" value="TreeGrafter"/>
</dbReference>
<feature type="transmembrane region" description="Helical" evidence="1">
    <location>
        <begin position="88"/>
        <end position="108"/>
    </location>
</feature>
<dbReference type="eggNOG" id="KOG0500">
    <property type="taxonomic scope" value="Eukaryota"/>
</dbReference>
<dbReference type="Pfam" id="PF00027">
    <property type="entry name" value="cNMP_binding"/>
    <property type="match status" value="1"/>
</dbReference>
<keyword evidence="1" id="KW-1133">Transmembrane helix</keyword>
<dbReference type="EMBL" id="GL983042">
    <property type="protein sequence ID" value="EGR34867.1"/>
    <property type="molecule type" value="Genomic_DNA"/>
</dbReference>
<feature type="transmembrane region" description="Helical" evidence="1">
    <location>
        <begin position="114"/>
        <end position="135"/>
    </location>
</feature>
<reference evidence="3 4" key="1">
    <citation type="submission" date="2011-07" db="EMBL/GenBank/DDBJ databases">
        <authorList>
            <person name="Coyne R."/>
            <person name="Brami D."/>
            <person name="Johnson J."/>
            <person name="Hostetler J."/>
            <person name="Hannick L."/>
            <person name="Clark T."/>
            <person name="Cassidy-Hanley D."/>
            <person name="Inman J."/>
        </authorList>
    </citation>
    <scope>NUCLEOTIDE SEQUENCE [LARGE SCALE GENOMIC DNA]</scope>
    <source>
        <strain evidence="3 4">G5</strain>
    </source>
</reference>
<dbReference type="PANTHER" id="PTHR45689:SF5">
    <property type="entry name" value="I[[H]] CHANNEL, ISOFORM E"/>
    <property type="match status" value="1"/>
</dbReference>
<evidence type="ECO:0000313" key="4">
    <source>
        <dbReference type="Proteomes" id="UP000008983"/>
    </source>
</evidence>
<dbReference type="InterPro" id="IPR000595">
    <property type="entry name" value="cNMP-bd_dom"/>
</dbReference>
<dbReference type="OMA" id="NTIRCES"/>
<dbReference type="Gene3D" id="2.60.120.10">
    <property type="entry name" value="Jelly Rolls"/>
    <property type="match status" value="1"/>
</dbReference>
<dbReference type="InParanoid" id="G0QIY2"/>
<keyword evidence="1" id="KW-0812">Transmembrane</keyword>
<dbReference type="CDD" id="cd00038">
    <property type="entry name" value="CAP_ED"/>
    <property type="match status" value="1"/>
</dbReference>
<dbReference type="OrthoDB" id="296750at2759"/>
<proteinExistence type="predicted"/>
<evidence type="ECO:0000313" key="3">
    <source>
        <dbReference type="EMBL" id="EGR34867.1"/>
    </source>
</evidence>
<evidence type="ECO:0000259" key="2">
    <source>
        <dbReference type="PROSITE" id="PS50042"/>
    </source>
</evidence>
<keyword evidence="4" id="KW-1185">Reference proteome</keyword>
<organism evidence="3 4">
    <name type="scientific">Ichthyophthirius multifiliis</name>
    <name type="common">White spot disease agent</name>
    <name type="synonym">Ich</name>
    <dbReference type="NCBI Taxonomy" id="5932"/>
    <lineage>
        <taxon>Eukaryota</taxon>
        <taxon>Sar</taxon>
        <taxon>Alveolata</taxon>
        <taxon>Ciliophora</taxon>
        <taxon>Intramacronucleata</taxon>
        <taxon>Oligohymenophorea</taxon>
        <taxon>Hymenostomatida</taxon>
        <taxon>Ophryoglenina</taxon>
        <taxon>Ichthyophthirius</taxon>
    </lineage>
</organism>
<dbReference type="Proteomes" id="UP000008983">
    <property type="component" value="Unassembled WGS sequence"/>
</dbReference>